<keyword evidence="3" id="KW-1185">Reference proteome</keyword>
<dbReference type="Proteomes" id="UP000230002">
    <property type="component" value="Unassembled WGS sequence"/>
</dbReference>
<dbReference type="OrthoDB" id="2758445at2759"/>
<name>A0A2G8RNJ5_9APHY</name>
<evidence type="ECO:0000313" key="2">
    <source>
        <dbReference type="EMBL" id="PIL22888.1"/>
    </source>
</evidence>
<feature type="region of interest" description="Disordered" evidence="1">
    <location>
        <begin position="454"/>
        <end position="477"/>
    </location>
</feature>
<evidence type="ECO:0000313" key="3">
    <source>
        <dbReference type="Proteomes" id="UP000230002"/>
    </source>
</evidence>
<protein>
    <recommendedName>
        <fullName evidence="4">F-box domain-containing protein</fullName>
    </recommendedName>
</protein>
<evidence type="ECO:0000256" key="1">
    <source>
        <dbReference type="SAM" id="MobiDB-lite"/>
    </source>
</evidence>
<sequence>MDSQSSTLLNMDVMHVILSYATRNVVSDLMKTCHVLNSEGSKYLLKEGVVVESEVQLLSFIFFLVARNNPDNCHRRMSLFDNLSLHLDFPSPDVGIGLCHVFENLFPLASNFTFLEIHDAEALLASHPPLGAAIAKLTTLQTLELFSAGEHCAMLLHTLQSHLFTARLTFGDVDGDPEDVIPELDRNPIYLLHGSQSTLESLDTSFSASSPWHGPRYPNVTTLSLSYLDLPSIEDYIRAFPNLQSLSTFECSGYGVVPEDWEERRTASMVYQAQHGTWQSMRHYWGSVLILWLFGLTCRIPSVTLDFDDGEVDLDKLNDVLQAARPSSLILKLSEASSLLDERFRSALHVDGLRVLDLCIAFCAPEDYDLVVGDILDSFVDVVRASSVTRVKLSLDWTTVAWMKPAGAPTTPLEVYLQEMDVDAYADTLFASAASLENLHVSVVGPKRCIRGADRGRARSSGCNAGSSSSGDAKLEG</sequence>
<dbReference type="AlphaFoldDB" id="A0A2G8RNJ5"/>
<organism evidence="2 3">
    <name type="scientific">Ganoderma sinense ZZ0214-1</name>
    <dbReference type="NCBI Taxonomy" id="1077348"/>
    <lineage>
        <taxon>Eukaryota</taxon>
        <taxon>Fungi</taxon>
        <taxon>Dikarya</taxon>
        <taxon>Basidiomycota</taxon>
        <taxon>Agaricomycotina</taxon>
        <taxon>Agaricomycetes</taxon>
        <taxon>Polyporales</taxon>
        <taxon>Polyporaceae</taxon>
        <taxon>Ganoderma</taxon>
    </lineage>
</organism>
<evidence type="ECO:0008006" key="4">
    <source>
        <dbReference type="Google" id="ProtNLM"/>
    </source>
</evidence>
<gene>
    <name evidence="2" type="ORF">GSI_15584</name>
</gene>
<comment type="caution">
    <text evidence="2">The sequence shown here is derived from an EMBL/GenBank/DDBJ whole genome shotgun (WGS) entry which is preliminary data.</text>
</comment>
<feature type="compositionally biased region" description="Low complexity" evidence="1">
    <location>
        <begin position="459"/>
        <end position="477"/>
    </location>
</feature>
<proteinExistence type="predicted"/>
<accession>A0A2G8RNJ5</accession>
<reference evidence="2 3" key="1">
    <citation type="journal article" date="2015" name="Sci. Rep.">
        <title>Chromosome-level genome map provides insights into diverse defense mechanisms in the medicinal fungus Ganoderma sinense.</title>
        <authorList>
            <person name="Zhu Y."/>
            <person name="Xu J."/>
            <person name="Sun C."/>
            <person name="Zhou S."/>
            <person name="Xu H."/>
            <person name="Nelson D.R."/>
            <person name="Qian J."/>
            <person name="Song J."/>
            <person name="Luo H."/>
            <person name="Xiang L."/>
            <person name="Li Y."/>
            <person name="Xu Z."/>
            <person name="Ji A."/>
            <person name="Wang L."/>
            <person name="Lu S."/>
            <person name="Hayward A."/>
            <person name="Sun W."/>
            <person name="Li X."/>
            <person name="Schwartz D.C."/>
            <person name="Wang Y."/>
            <person name="Chen S."/>
        </authorList>
    </citation>
    <scope>NUCLEOTIDE SEQUENCE [LARGE SCALE GENOMIC DNA]</scope>
    <source>
        <strain evidence="2 3">ZZ0214-1</strain>
    </source>
</reference>
<dbReference type="EMBL" id="AYKW01000069">
    <property type="protein sequence ID" value="PIL22888.1"/>
    <property type="molecule type" value="Genomic_DNA"/>
</dbReference>